<dbReference type="Gene3D" id="3.40.50.1000">
    <property type="entry name" value="HAD superfamily/HAD-like"/>
    <property type="match status" value="1"/>
</dbReference>
<evidence type="ECO:0000259" key="12">
    <source>
        <dbReference type="Pfam" id="PF05116"/>
    </source>
</evidence>
<dbReference type="Proteomes" id="UP001472677">
    <property type="component" value="Unassembled WGS sequence"/>
</dbReference>
<gene>
    <name evidence="13" type="ORF">V6N12_007071</name>
</gene>
<dbReference type="EC" id="2.4.1.14" evidence="4 8"/>
<evidence type="ECO:0000256" key="7">
    <source>
        <dbReference type="ARBA" id="ARBA00047471"/>
    </source>
</evidence>
<evidence type="ECO:0000256" key="2">
    <source>
        <dbReference type="ARBA" id="ARBA00006530"/>
    </source>
</evidence>
<dbReference type="Gene3D" id="3.90.1070.10">
    <property type="match status" value="1"/>
</dbReference>
<dbReference type="InterPro" id="IPR001296">
    <property type="entry name" value="Glyco_trans_1"/>
</dbReference>
<dbReference type="PANTHER" id="PTHR46039">
    <property type="entry name" value="SUCROSE-PHOSPHATE SYNTHASE 3-RELATED"/>
    <property type="match status" value="1"/>
</dbReference>
<dbReference type="NCBIfam" id="TIGR02468">
    <property type="entry name" value="sucrsPsyn_pln"/>
    <property type="match status" value="1"/>
</dbReference>
<evidence type="ECO:0000259" key="10">
    <source>
        <dbReference type="Pfam" id="PF00534"/>
    </source>
</evidence>
<dbReference type="PANTHER" id="PTHR46039:SF7">
    <property type="entry name" value="SUCROSE-PHOSPHATE SYNTHASE 2-RELATED"/>
    <property type="match status" value="1"/>
</dbReference>
<comment type="caution">
    <text evidence="13">The sequence shown here is derived from an EMBL/GenBank/DDBJ whole genome shotgun (WGS) entry which is preliminary data.</text>
</comment>
<dbReference type="Pfam" id="PF05116">
    <property type="entry name" value="S6PP"/>
    <property type="match status" value="1"/>
</dbReference>
<evidence type="ECO:0000256" key="3">
    <source>
        <dbReference type="ARBA" id="ARBA00011774"/>
    </source>
</evidence>
<dbReference type="CDD" id="cd16419">
    <property type="entry name" value="HAD_SPS"/>
    <property type="match status" value="1"/>
</dbReference>
<dbReference type="InterPro" id="IPR035659">
    <property type="entry name" value="SPS_C"/>
</dbReference>
<feature type="compositionally biased region" description="Basic and acidic residues" evidence="9">
    <location>
        <begin position="93"/>
        <end position="115"/>
    </location>
</feature>
<proteinExistence type="inferred from homology"/>
<dbReference type="InterPro" id="IPR012819">
    <property type="entry name" value="SPS_pln"/>
</dbReference>
<comment type="pathway">
    <text evidence="1 8">Glycan biosynthesis; sucrose biosynthesis; sucrose from D-fructose 6-phosphate and UDP-alpha-D-glucose: step 1/2.</text>
</comment>
<dbReference type="Pfam" id="PF00862">
    <property type="entry name" value="GT-B_Sucrose_synth"/>
    <property type="match status" value="1"/>
</dbReference>
<comment type="similarity">
    <text evidence="2 8">Belongs to the glycosyltransferase 1 family.</text>
</comment>
<feature type="domain" description="Sucrose synthase first GT-B" evidence="11">
    <location>
        <begin position="166"/>
        <end position="392"/>
    </location>
</feature>
<sequence length="946" mass="105920">MAGNDWINSYLEAILDVGPGIDDAKSSLLLRERGNFSPTRYFVEEVITGFDETDLYRSWVRAAATRGPKERNTRLENMCWRIWNLARTKKKLEGEEAQRKANRRLERERGRREATADMSEDLSEGEKGDSVGDVSAHGDKVSKRMPRISSLDVMENLANQMKEKKLYIVLISLHGLIRGENMELGRDSDTGGQVKYVVELARALGTMPGVYRVDLLTRQVSAPDVDWTYAEPTEMLNPRTTDNSMQELGESSGAYIIRIPFGPKDKYVPKELLWPHVPEFVDCALSHIRQMSKVLGEQIGGGEPLWPIAIHGHYADAGDSAALLSGALNVPMLFTGHSLGRDKLEQLLKQGRQSREEINTTYKIMRRIEAEELSLDASEIVITSTRQEIEEQWRLYDGFDPVLERKLRARIKRGVSCHGRFMPRMLVIPPGLEFHNIALHDGDMNGDVERNEENPTSPDPPIWSEIMRFFSNPRKPMILALARPDPKKNLTTLVKAFGECRPLRELANLTLIMGNRDNVDEMSGTNASVLLSILKLIDKYDLYGQVAYPKHHKQSEVPDVYRLAARTKGVFINPAFIEPFGLTLIEAAGYGLPIVATKNGGPVDIHRVLDNGLLVDPHDQQSIADALLKLVSDKQLKSNLEKAVLKFSLMEKADQNVGGGRFPATRIRKYIFVIAADCDSVSDVPKVIRTVMDATGKNNPVGFILSTSLSISEVHSLLISEGISPLDFDAFICNSGSDVYYPSSSSEEGLGLPFLVDLDYQSHIEYRWGGEGLRKTLVRWATSVNEKNGQNVEEDEPRSTTHCYSFRVKDPELIPPVKELRKLMRIQALRCHVVYCQNGTILNAIPVLASRAQALRYLYIRWGMELSNVTVFVGECGDTDYESLLGGVHKTVILKGVGNNALKLHSNRSYPLEQVLPLDSPNIVQAEGCCNEDVRASLWKLGVIKE</sequence>
<feature type="compositionally biased region" description="Basic and acidic residues" evidence="9">
    <location>
        <begin position="124"/>
        <end position="140"/>
    </location>
</feature>
<evidence type="ECO:0000256" key="4">
    <source>
        <dbReference type="ARBA" id="ARBA00012536"/>
    </source>
</evidence>
<feature type="domain" description="Sucrose phosphatase-like" evidence="12">
    <location>
        <begin position="696"/>
        <end position="894"/>
    </location>
</feature>
<evidence type="ECO:0000313" key="14">
    <source>
        <dbReference type="Proteomes" id="UP001472677"/>
    </source>
</evidence>
<dbReference type="EMBL" id="JBBPBM010000009">
    <property type="protein sequence ID" value="KAK8568522.1"/>
    <property type="molecule type" value="Genomic_DNA"/>
</dbReference>
<dbReference type="InterPro" id="IPR023214">
    <property type="entry name" value="HAD_sf"/>
</dbReference>
<comment type="function">
    <text evidence="8">Plays a role in photosynthetic sucrose synthesis by catalyzing the rate-limiting step of sucrose biosynthesis from UDP-glucose and fructose- 6-phosphate. Involved in the regulation of carbon partitioning in the leaves of plants. May regulate the synthesis of sucrose and therefore play a major role as a limiting factor in the export of photoassimilates out of the leaf. Plays a role for sucrose availability that is essential for plant growth and fiber elongation.</text>
</comment>
<evidence type="ECO:0000313" key="13">
    <source>
        <dbReference type="EMBL" id="KAK8568522.1"/>
    </source>
</evidence>
<name>A0ABR2F0R2_9ROSI</name>
<dbReference type="InterPro" id="IPR006380">
    <property type="entry name" value="SPP-like_dom"/>
</dbReference>
<feature type="region of interest" description="Disordered" evidence="9">
    <location>
        <begin position="93"/>
        <end position="140"/>
    </location>
</feature>
<keyword evidence="6 8" id="KW-0808">Transferase</keyword>
<evidence type="ECO:0000256" key="8">
    <source>
        <dbReference type="RuleBase" id="RU368006"/>
    </source>
</evidence>
<reference evidence="13 14" key="1">
    <citation type="journal article" date="2024" name="G3 (Bethesda)">
        <title>Genome assembly of Hibiscus sabdariffa L. provides insights into metabolisms of medicinal natural products.</title>
        <authorList>
            <person name="Kim T."/>
        </authorList>
    </citation>
    <scope>NUCLEOTIDE SEQUENCE [LARGE SCALE GENOMIC DNA]</scope>
    <source>
        <strain evidence="13">TK-2024</strain>
        <tissue evidence="13">Old leaves</tissue>
    </source>
</reference>
<evidence type="ECO:0000256" key="9">
    <source>
        <dbReference type="SAM" id="MobiDB-lite"/>
    </source>
</evidence>
<dbReference type="InterPro" id="IPR044161">
    <property type="entry name" value="SPS"/>
</dbReference>
<protein>
    <recommendedName>
        <fullName evidence="4 8">Sucrose-phosphate synthase</fullName>
        <ecNumber evidence="4 8">2.4.1.14</ecNumber>
    </recommendedName>
</protein>
<evidence type="ECO:0000259" key="11">
    <source>
        <dbReference type="Pfam" id="PF00862"/>
    </source>
</evidence>
<keyword evidence="5 8" id="KW-0328">Glycosyltransferase</keyword>
<dbReference type="InterPro" id="IPR000368">
    <property type="entry name" value="Sucrose_synth_GT-B1"/>
</dbReference>
<evidence type="ECO:0000256" key="6">
    <source>
        <dbReference type="ARBA" id="ARBA00022679"/>
    </source>
</evidence>
<comment type="subunit">
    <text evidence="3 8">Homodimer or homotetramer.</text>
</comment>
<comment type="catalytic activity">
    <reaction evidence="7 8">
        <text>beta-D-fructose 6-phosphate + UDP-alpha-D-glucose = sucrose 6(F)-phosphate + UDP + H(+)</text>
        <dbReference type="Rhea" id="RHEA:22172"/>
        <dbReference type="ChEBI" id="CHEBI:15378"/>
        <dbReference type="ChEBI" id="CHEBI:57634"/>
        <dbReference type="ChEBI" id="CHEBI:57723"/>
        <dbReference type="ChEBI" id="CHEBI:58223"/>
        <dbReference type="ChEBI" id="CHEBI:58885"/>
        <dbReference type="EC" id="2.4.1.14"/>
    </reaction>
</comment>
<evidence type="ECO:0000256" key="5">
    <source>
        <dbReference type="ARBA" id="ARBA00022676"/>
    </source>
</evidence>
<accession>A0ABR2F0R2</accession>
<dbReference type="Gene3D" id="3.40.50.2000">
    <property type="entry name" value="Glycogen Phosphorylase B"/>
    <property type="match status" value="2"/>
</dbReference>
<organism evidence="13 14">
    <name type="scientific">Hibiscus sabdariffa</name>
    <name type="common">roselle</name>
    <dbReference type="NCBI Taxonomy" id="183260"/>
    <lineage>
        <taxon>Eukaryota</taxon>
        <taxon>Viridiplantae</taxon>
        <taxon>Streptophyta</taxon>
        <taxon>Embryophyta</taxon>
        <taxon>Tracheophyta</taxon>
        <taxon>Spermatophyta</taxon>
        <taxon>Magnoliopsida</taxon>
        <taxon>eudicotyledons</taxon>
        <taxon>Gunneridae</taxon>
        <taxon>Pentapetalae</taxon>
        <taxon>rosids</taxon>
        <taxon>malvids</taxon>
        <taxon>Malvales</taxon>
        <taxon>Malvaceae</taxon>
        <taxon>Malvoideae</taxon>
        <taxon>Hibiscus</taxon>
    </lineage>
</organism>
<feature type="domain" description="Glycosyl transferase family 1" evidence="10">
    <location>
        <begin position="471"/>
        <end position="643"/>
    </location>
</feature>
<evidence type="ECO:0000256" key="1">
    <source>
        <dbReference type="ARBA" id="ARBA00005027"/>
    </source>
</evidence>
<dbReference type="Pfam" id="PF00534">
    <property type="entry name" value="Glycos_transf_1"/>
    <property type="match status" value="1"/>
</dbReference>
<keyword evidence="14" id="KW-1185">Reference proteome</keyword>
<dbReference type="SUPFAM" id="SSF53756">
    <property type="entry name" value="UDP-Glycosyltransferase/glycogen phosphorylase"/>
    <property type="match status" value="1"/>
</dbReference>